<dbReference type="EMBL" id="CP010525">
    <property type="protein sequence ID" value="AJO22088.1"/>
    <property type="molecule type" value="Genomic_DNA"/>
</dbReference>
<reference evidence="10" key="3">
    <citation type="submission" date="2016-01" db="EMBL/GenBank/DDBJ databases">
        <authorList>
            <person name="Mitreva M."/>
            <person name="Pepin K.H."/>
            <person name="Mihindukulasuriya K.A."/>
            <person name="Fulton R."/>
            <person name="Fronick C."/>
            <person name="O'Laughlin M."/>
            <person name="Miner T."/>
            <person name="Herter B."/>
            <person name="Rosa B.A."/>
            <person name="Cordes M."/>
            <person name="Tomlinson C."/>
            <person name="Wollam A."/>
            <person name="Palsikar V.B."/>
            <person name="Mardis E.R."/>
            <person name="Wilson R.K."/>
        </authorList>
    </citation>
    <scope>NUCLEOTIDE SEQUENCE [LARGE SCALE GENOMIC DNA]</scope>
    <source>
        <strain evidence="10">GED7749B</strain>
    </source>
</reference>
<gene>
    <name evidence="8" type="ORF">HMPREF3213_00234</name>
    <name evidence="1" type="ORF">SB48_HM08orf00812</name>
    <name evidence="2" type="ORF">SB48_HM08orf00958</name>
    <name evidence="3" type="ORF">SB48_HM08orf02019</name>
    <name evidence="4" type="ORF">SB48_HM08orf04664</name>
    <name evidence="5" type="ORF">SB48_HM08orf05424</name>
    <name evidence="6" type="ORF">SB48_HM08orf05961</name>
    <name evidence="7" type="ORF">SB48_HM08orf06533</name>
</gene>
<evidence type="ECO:0000313" key="10">
    <source>
        <dbReference type="Proteomes" id="UP000070376"/>
    </source>
</evidence>
<dbReference type="EMBL" id="CP010525">
    <property type="protein sequence ID" value="AJO24939.1"/>
    <property type="molecule type" value="Genomic_DNA"/>
</dbReference>
<dbReference type="EMBL" id="CP010525">
    <property type="protein sequence ID" value="AJO23714.1"/>
    <property type="molecule type" value="Genomic_DNA"/>
</dbReference>
<evidence type="ECO:0000313" key="1">
    <source>
        <dbReference type="EMBL" id="AJO21322.1"/>
    </source>
</evidence>
<dbReference type="Proteomes" id="UP000032024">
    <property type="component" value="Chromosome"/>
</dbReference>
<keyword evidence="9" id="KW-1185">Reference proteome</keyword>
<dbReference type="EMBL" id="CP010525">
    <property type="protein sequence ID" value="AJO21418.1"/>
    <property type="molecule type" value="Genomic_DNA"/>
</dbReference>
<evidence type="ECO:0000313" key="9">
    <source>
        <dbReference type="Proteomes" id="UP000032024"/>
    </source>
</evidence>
<dbReference type="RefSeq" id="WP_272955353.1">
    <property type="nucleotide sequence ID" value="NZ_CP058594.1"/>
</dbReference>
<reference evidence="1" key="1">
    <citation type="submission" date="2015-01" db="EMBL/GenBank/DDBJ databases">
        <title>Comparative genome analysis of Bacillus coagulans HM-08, Clostridium butyricum HM-68, Bacillus subtilis HM-66 and Bacillus licheniformis BL-09.</title>
        <authorList>
            <person name="Zhang H."/>
        </authorList>
    </citation>
    <scope>NUCLEOTIDE SEQUENCE [LARGE SCALE GENOMIC DNA]</scope>
    <source>
        <strain evidence="1">HM-08</strain>
    </source>
</reference>
<sequence length="43" mass="4871">MDDFISGKGCQIERHLTSLPGDEEKNPWKLSRKNEGVVENICP</sequence>
<evidence type="ECO:0000313" key="5">
    <source>
        <dbReference type="EMBL" id="AJO24181.1"/>
    </source>
</evidence>
<organism evidence="8 10">
    <name type="scientific">Heyndrickxia coagulans</name>
    <name type="common">Weizmannia coagulans</name>
    <dbReference type="NCBI Taxonomy" id="1398"/>
    <lineage>
        <taxon>Bacteria</taxon>
        <taxon>Bacillati</taxon>
        <taxon>Bacillota</taxon>
        <taxon>Bacilli</taxon>
        <taxon>Bacillales</taxon>
        <taxon>Bacillaceae</taxon>
        <taxon>Heyndrickxia</taxon>
    </lineage>
</organism>
<proteinExistence type="predicted"/>
<protein>
    <submittedName>
        <fullName evidence="8">Uncharacterized protein</fullName>
    </submittedName>
</protein>
<dbReference type="PATRIC" id="fig|1398.18.peg.1315"/>
<accession>A0A0C5C859</accession>
<reference evidence="9" key="2">
    <citation type="submission" date="2015-01" db="EMBL/GenBank/DDBJ databases">
        <title>Comparative genome analysis of Bacillus coagulans HM-08, Clostridium butyricum HM-68, Bacillus subtilis HM-66 and Bacillus paralicheniformis BL-09.</title>
        <authorList>
            <person name="Zhang H."/>
        </authorList>
    </citation>
    <scope>NUCLEOTIDE SEQUENCE [LARGE SCALE GENOMIC DNA]</scope>
    <source>
        <strain evidence="9">HM-08</strain>
    </source>
</reference>
<evidence type="ECO:0000313" key="3">
    <source>
        <dbReference type="EMBL" id="AJO22088.1"/>
    </source>
</evidence>
<evidence type="ECO:0000313" key="6">
    <source>
        <dbReference type="EMBL" id="AJO24543.1"/>
    </source>
</evidence>
<dbReference type="AlphaFoldDB" id="A0A0C5C859"/>
<evidence type="ECO:0000313" key="4">
    <source>
        <dbReference type="EMBL" id="AJO23714.1"/>
    </source>
</evidence>
<evidence type="ECO:0000313" key="7">
    <source>
        <dbReference type="EMBL" id="AJO24939.1"/>
    </source>
</evidence>
<dbReference type="EMBL" id="LRPN01000010">
    <property type="protein sequence ID" value="KWZ85885.1"/>
    <property type="molecule type" value="Genomic_DNA"/>
</dbReference>
<dbReference type="EMBL" id="CP010525">
    <property type="protein sequence ID" value="AJO24181.1"/>
    <property type="molecule type" value="Genomic_DNA"/>
</dbReference>
<evidence type="ECO:0000313" key="8">
    <source>
        <dbReference type="EMBL" id="KWZ85885.1"/>
    </source>
</evidence>
<evidence type="ECO:0000313" key="2">
    <source>
        <dbReference type="EMBL" id="AJO21418.1"/>
    </source>
</evidence>
<reference evidence="8" key="4">
    <citation type="submission" date="2016-01" db="EMBL/GenBank/DDBJ databases">
        <authorList>
            <person name="Oliw E.H."/>
        </authorList>
    </citation>
    <scope>NUCLEOTIDE SEQUENCE [LARGE SCALE GENOMIC DNA]</scope>
    <source>
        <strain evidence="8">GED7749B</strain>
    </source>
</reference>
<dbReference type="EMBL" id="CP010525">
    <property type="protein sequence ID" value="AJO21322.1"/>
    <property type="molecule type" value="Genomic_DNA"/>
</dbReference>
<name>A0A0C5C859_HEYCO</name>
<dbReference type="Proteomes" id="UP000070376">
    <property type="component" value="Unassembled WGS sequence"/>
</dbReference>
<dbReference type="EMBL" id="CP010525">
    <property type="protein sequence ID" value="AJO24543.1"/>
    <property type="molecule type" value="Genomic_DNA"/>
</dbReference>